<dbReference type="AlphaFoldDB" id="A0A423PRM9"/>
<accession>A0A423PRM9</accession>
<evidence type="ECO:0008006" key="3">
    <source>
        <dbReference type="Google" id="ProtNLM"/>
    </source>
</evidence>
<gene>
    <name evidence="1" type="ORF">SAHL_10690</name>
</gene>
<comment type="caution">
    <text evidence="1">The sequence shown here is derived from an EMBL/GenBank/DDBJ whole genome shotgun (WGS) entry which is preliminary data.</text>
</comment>
<evidence type="ECO:0000313" key="2">
    <source>
        <dbReference type="Proteomes" id="UP000285123"/>
    </source>
</evidence>
<name>A0A423PRM9_9GAMM</name>
<sequence length="116" mass="12892">MPEHLITRDRVLEALAGHIGAERAAHAEDLVIEITESADGIDAGTRRLRRVVEELRNDGHHVCGLPAHGYYMAADESDLNATCQYLYSRSMTTLRQVAAMKRVSLPDLRGQLRLPS</sequence>
<dbReference type="OrthoDB" id="6058284at2"/>
<evidence type="ECO:0000313" key="1">
    <source>
        <dbReference type="EMBL" id="ROO28228.1"/>
    </source>
</evidence>
<organism evidence="1 2">
    <name type="scientific">Salinisphaera orenii YIM 95161</name>
    <dbReference type="NCBI Taxonomy" id="1051139"/>
    <lineage>
        <taxon>Bacteria</taxon>
        <taxon>Pseudomonadati</taxon>
        <taxon>Pseudomonadota</taxon>
        <taxon>Gammaproteobacteria</taxon>
        <taxon>Salinisphaerales</taxon>
        <taxon>Salinisphaeraceae</taxon>
        <taxon>Salinisphaera</taxon>
    </lineage>
</organism>
<dbReference type="Proteomes" id="UP000285123">
    <property type="component" value="Unassembled WGS sequence"/>
</dbReference>
<reference evidence="1 2" key="1">
    <citation type="submission" date="2013-10" db="EMBL/GenBank/DDBJ databases">
        <title>Salinisphaera halophila YIM 95161 Genome Sequencing.</title>
        <authorList>
            <person name="Lai Q."/>
            <person name="Li C."/>
            <person name="Shao Z."/>
        </authorList>
    </citation>
    <scope>NUCLEOTIDE SEQUENCE [LARGE SCALE GENOMIC DNA]</scope>
    <source>
        <strain evidence="1 2">YIM 95161</strain>
    </source>
</reference>
<dbReference type="EMBL" id="AYKF01000088">
    <property type="protein sequence ID" value="ROO28228.1"/>
    <property type="molecule type" value="Genomic_DNA"/>
</dbReference>
<dbReference type="RefSeq" id="WP_123591399.1">
    <property type="nucleotide sequence ID" value="NZ_AYKF01000088.1"/>
</dbReference>
<protein>
    <recommendedName>
        <fullName evidence="3">DNA-binding protein</fullName>
    </recommendedName>
</protein>
<proteinExistence type="predicted"/>